<dbReference type="Pfam" id="PF00035">
    <property type="entry name" value="dsrm"/>
    <property type="match status" value="1"/>
</dbReference>
<evidence type="ECO:0000259" key="5">
    <source>
        <dbReference type="PROSITE" id="PS50142"/>
    </source>
</evidence>
<dbReference type="Gene3D" id="3.30.160.20">
    <property type="match status" value="1"/>
</dbReference>
<protein>
    <recommendedName>
        <fullName evidence="8">RNase III domain-containing protein</fullName>
    </recommendedName>
</protein>
<dbReference type="SUPFAM" id="SSF54768">
    <property type="entry name" value="dsRNA-binding domain-like"/>
    <property type="match status" value="1"/>
</dbReference>
<dbReference type="SUPFAM" id="SSF69065">
    <property type="entry name" value="RNase III domain-like"/>
    <property type="match status" value="1"/>
</dbReference>
<keyword evidence="7" id="KW-1185">Reference proteome</keyword>
<evidence type="ECO:0000313" key="7">
    <source>
        <dbReference type="Proteomes" id="UP001556367"/>
    </source>
</evidence>
<dbReference type="SMART" id="SM00358">
    <property type="entry name" value="DSRM"/>
    <property type="match status" value="1"/>
</dbReference>
<proteinExistence type="predicted"/>
<evidence type="ECO:0008006" key="8">
    <source>
        <dbReference type="Google" id="ProtNLM"/>
    </source>
</evidence>
<evidence type="ECO:0000256" key="2">
    <source>
        <dbReference type="PROSITE-ProRule" id="PRU00266"/>
    </source>
</evidence>
<gene>
    <name evidence="6" type="ORF">HGRIS_008113</name>
</gene>
<dbReference type="InterPro" id="IPR036389">
    <property type="entry name" value="RNase_III_sf"/>
</dbReference>
<dbReference type="Gene3D" id="1.10.1520.10">
    <property type="entry name" value="Ribonuclease III domain"/>
    <property type="match status" value="1"/>
</dbReference>
<evidence type="ECO:0000313" key="6">
    <source>
        <dbReference type="EMBL" id="KAL0951421.1"/>
    </source>
</evidence>
<reference evidence="7" key="1">
    <citation type="submission" date="2024-06" db="EMBL/GenBank/DDBJ databases">
        <title>Multi-omics analyses provide insights into the biosynthesis of the anticancer antibiotic pleurotin in Hohenbuehelia grisea.</title>
        <authorList>
            <person name="Weaver J.A."/>
            <person name="Alberti F."/>
        </authorList>
    </citation>
    <scope>NUCLEOTIDE SEQUENCE [LARGE SCALE GENOMIC DNA]</scope>
    <source>
        <strain evidence="7">T-177</strain>
    </source>
</reference>
<evidence type="ECO:0000256" key="3">
    <source>
        <dbReference type="SAM" id="MobiDB-lite"/>
    </source>
</evidence>
<sequence length="322" mass="35569">MLSKSYEDPPFIHPSPVSPSSIFKRTRSPEGSPVPEVFLGSEPPKLPLPEISCDLILEVFTHASLRGVSGSNEERGDNERLATLGASILDFVTTFEVFRRKPFCKAEEITPNRLSRGINYSHWVQAYGLKYKLLMDPSAFHEIDSPEVARTLFRAYVGAAYIEHGMDKIQPWICELFAYKPPEATISKLQAANPNSEALDLPPAKRIKSEPQESVFPSVSHVPRIPKLSETRLPLPSSLAPIPNPMTPAQPDFPFISSFMQACRQRGVTADFHEDFSGAAHAGLWTVECIVNGIKKGIGSGENKQVAKEASARNAYYAMGWA</sequence>
<organism evidence="6 7">
    <name type="scientific">Hohenbuehelia grisea</name>
    <dbReference type="NCBI Taxonomy" id="104357"/>
    <lineage>
        <taxon>Eukaryota</taxon>
        <taxon>Fungi</taxon>
        <taxon>Dikarya</taxon>
        <taxon>Basidiomycota</taxon>
        <taxon>Agaricomycotina</taxon>
        <taxon>Agaricomycetes</taxon>
        <taxon>Agaricomycetidae</taxon>
        <taxon>Agaricales</taxon>
        <taxon>Pleurotineae</taxon>
        <taxon>Pleurotaceae</taxon>
        <taxon>Hohenbuehelia</taxon>
    </lineage>
</organism>
<keyword evidence="1 2" id="KW-0694">RNA-binding</keyword>
<name>A0ABR3J6Z4_9AGAR</name>
<dbReference type="InterPro" id="IPR000999">
    <property type="entry name" value="RNase_III_dom"/>
</dbReference>
<dbReference type="InterPro" id="IPR014720">
    <property type="entry name" value="dsRBD_dom"/>
</dbReference>
<dbReference type="PROSITE" id="PS50142">
    <property type="entry name" value="RNASE_3_2"/>
    <property type="match status" value="1"/>
</dbReference>
<accession>A0ABR3J6Z4</accession>
<comment type="caution">
    <text evidence="6">The sequence shown here is derived from an EMBL/GenBank/DDBJ whole genome shotgun (WGS) entry which is preliminary data.</text>
</comment>
<evidence type="ECO:0000259" key="4">
    <source>
        <dbReference type="PROSITE" id="PS50137"/>
    </source>
</evidence>
<feature type="domain" description="DRBM" evidence="4">
    <location>
        <begin position="274"/>
        <end position="321"/>
    </location>
</feature>
<feature type="domain" description="RNase III" evidence="5">
    <location>
        <begin position="54"/>
        <end position="165"/>
    </location>
</feature>
<feature type="region of interest" description="Disordered" evidence="3">
    <location>
        <begin position="1"/>
        <end position="38"/>
    </location>
</feature>
<dbReference type="SMART" id="SM00535">
    <property type="entry name" value="RIBOc"/>
    <property type="match status" value="1"/>
</dbReference>
<dbReference type="PROSITE" id="PS50137">
    <property type="entry name" value="DS_RBD"/>
    <property type="match status" value="1"/>
</dbReference>
<evidence type="ECO:0000256" key="1">
    <source>
        <dbReference type="ARBA" id="ARBA00022884"/>
    </source>
</evidence>
<dbReference type="CDD" id="cd00593">
    <property type="entry name" value="RIBOc"/>
    <property type="match status" value="1"/>
</dbReference>
<dbReference type="EMBL" id="JASNQZ010000011">
    <property type="protein sequence ID" value="KAL0951421.1"/>
    <property type="molecule type" value="Genomic_DNA"/>
</dbReference>
<dbReference type="Pfam" id="PF14622">
    <property type="entry name" value="Ribonucleas_3_3"/>
    <property type="match status" value="1"/>
</dbReference>
<dbReference type="Proteomes" id="UP001556367">
    <property type="component" value="Unassembled WGS sequence"/>
</dbReference>